<dbReference type="InterPro" id="IPR029060">
    <property type="entry name" value="PIN-like_dom_sf"/>
</dbReference>
<dbReference type="SUPFAM" id="SSF88723">
    <property type="entry name" value="PIN domain-like"/>
    <property type="match status" value="1"/>
</dbReference>
<proteinExistence type="predicted"/>
<keyword evidence="2" id="KW-0540">Nuclease</keyword>
<dbReference type="RefSeq" id="WP_378616001.1">
    <property type="nucleotide sequence ID" value="NZ_JBHSAX010000023.1"/>
</dbReference>
<reference evidence="8" key="1">
    <citation type="journal article" date="2019" name="Int. J. Syst. Evol. Microbiol.">
        <title>The Global Catalogue of Microorganisms (GCM) 10K type strain sequencing project: providing services to taxonomists for standard genome sequencing and annotation.</title>
        <authorList>
            <consortium name="The Broad Institute Genomics Platform"/>
            <consortium name="The Broad Institute Genome Sequencing Center for Infectious Disease"/>
            <person name="Wu L."/>
            <person name="Ma J."/>
        </authorList>
    </citation>
    <scope>NUCLEOTIDE SEQUENCE [LARGE SCALE GENOMIC DNA]</scope>
    <source>
        <strain evidence="8">CGMCC 4.7330</strain>
    </source>
</reference>
<evidence type="ECO:0000256" key="5">
    <source>
        <dbReference type="ARBA" id="ARBA00022842"/>
    </source>
</evidence>
<organism evidence="7 8">
    <name type="scientific">Nocardia jiangsuensis</name>
    <dbReference type="NCBI Taxonomy" id="1691563"/>
    <lineage>
        <taxon>Bacteria</taxon>
        <taxon>Bacillati</taxon>
        <taxon>Actinomycetota</taxon>
        <taxon>Actinomycetes</taxon>
        <taxon>Mycobacteriales</taxon>
        <taxon>Nocardiaceae</taxon>
        <taxon>Nocardia</taxon>
    </lineage>
</organism>
<keyword evidence="8" id="KW-1185">Reference proteome</keyword>
<evidence type="ECO:0000256" key="4">
    <source>
        <dbReference type="ARBA" id="ARBA00022801"/>
    </source>
</evidence>
<evidence type="ECO:0000259" key="6">
    <source>
        <dbReference type="Pfam" id="PF01850"/>
    </source>
</evidence>
<dbReference type="InterPro" id="IPR002716">
    <property type="entry name" value="PIN_dom"/>
</dbReference>
<comment type="caution">
    <text evidence="7">The sequence shown here is derived from an EMBL/GenBank/DDBJ whole genome shotgun (WGS) entry which is preliminary data.</text>
</comment>
<keyword evidence="3" id="KW-0479">Metal-binding</keyword>
<protein>
    <submittedName>
        <fullName evidence="7">PIN domain-containing protein</fullName>
    </submittedName>
</protein>
<evidence type="ECO:0000256" key="2">
    <source>
        <dbReference type="ARBA" id="ARBA00022722"/>
    </source>
</evidence>
<accession>A0ABV8E1P1</accession>
<keyword evidence="1" id="KW-1277">Toxin-antitoxin system</keyword>
<feature type="domain" description="PIN" evidence="6">
    <location>
        <begin position="6"/>
        <end position="127"/>
    </location>
</feature>
<evidence type="ECO:0000313" key="8">
    <source>
        <dbReference type="Proteomes" id="UP001595696"/>
    </source>
</evidence>
<gene>
    <name evidence="7" type="ORF">ACFO0B_27790</name>
</gene>
<dbReference type="Pfam" id="PF01850">
    <property type="entry name" value="PIN"/>
    <property type="match status" value="1"/>
</dbReference>
<keyword evidence="4" id="KW-0378">Hydrolase</keyword>
<evidence type="ECO:0000256" key="1">
    <source>
        <dbReference type="ARBA" id="ARBA00022649"/>
    </source>
</evidence>
<name>A0ABV8E1P1_9NOCA</name>
<evidence type="ECO:0000256" key="3">
    <source>
        <dbReference type="ARBA" id="ARBA00022723"/>
    </source>
</evidence>
<dbReference type="Proteomes" id="UP001595696">
    <property type="component" value="Unassembled WGS sequence"/>
</dbReference>
<dbReference type="EMBL" id="JBHSAX010000023">
    <property type="protein sequence ID" value="MFC3965809.1"/>
    <property type="molecule type" value="Genomic_DNA"/>
</dbReference>
<sequence>MIVVGDTSGLVAAFNASDPEHSNARVALQHAALTVVSPLVMLEIEHITTRNINRRAAYAVNDWLLAQERAGRVEVPAVTAEVLRVAHKVQNRYLALDLDLADAVNVAVAERYETADVLTLDRRDFRAITPLSSHSAFRLLPDDL</sequence>
<dbReference type="Gene3D" id="3.40.50.1010">
    <property type="entry name" value="5'-nuclease"/>
    <property type="match status" value="1"/>
</dbReference>
<keyword evidence="5" id="KW-0460">Magnesium</keyword>
<evidence type="ECO:0000313" key="7">
    <source>
        <dbReference type="EMBL" id="MFC3965809.1"/>
    </source>
</evidence>